<dbReference type="EMBL" id="VWPK01000056">
    <property type="protein sequence ID" value="KAA5609229.1"/>
    <property type="molecule type" value="Genomic_DNA"/>
</dbReference>
<sequence length="142" mass="15683">MIEADREMFERSWRDAQGYHRRAAQFAAEGQRPSLVFNVGSVALERYLVALCALHGAMPFNHNYTALALAAESVVAVPAALVGEIRSLDRIFNICSVDDYHHGEPEPDDARRVLAMCEGVRALFDPAAIEKLRAEVSPARTS</sequence>
<dbReference type="SUPFAM" id="SSF81593">
    <property type="entry name" value="Nucleotidyltransferase substrate binding subunit/domain"/>
    <property type="match status" value="1"/>
</dbReference>
<dbReference type="Proteomes" id="UP000325255">
    <property type="component" value="Unassembled WGS sequence"/>
</dbReference>
<gene>
    <name evidence="1" type="ORF">F1189_25270</name>
</gene>
<comment type="caution">
    <text evidence="1">The sequence shown here is derived from an EMBL/GenBank/DDBJ whole genome shotgun (WGS) entry which is preliminary data.</text>
</comment>
<protein>
    <recommendedName>
        <fullName evidence="3">HEPN domain-containing protein</fullName>
    </recommendedName>
</protein>
<proteinExistence type="predicted"/>
<evidence type="ECO:0008006" key="3">
    <source>
        <dbReference type="Google" id="ProtNLM"/>
    </source>
</evidence>
<evidence type="ECO:0000313" key="2">
    <source>
        <dbReference type="Proteomes" id="UP000325255"/>
    </source>
</evidence>
<organism evidence="1 2">
    <name type="scientific">Rhodovastum atsumiense</name>
    <dbReference type="NCBI Taxonomy" id="504468"/>
    <lineage>
        <taxon>Bacteria</taxon>
        <taxon>Pseudomonadati</taxon>
        <taxon>Pseudomonadota</taxon>
        <taxon>Alphaproteobacteria</taxon>
        <taxon>Acetobacterales</taxon>
        <taxon>Acetobacteraceae</taxon>
        <taxon>Rhodovastum</taxon>
    </lineage>
</organism>
<dbReference type="OrthoDB" id="2611871at2"/>
<name>A0A5M6IMY3_9PROT</name>
<dbReference type="AlphaFoldDB" id="A0A5M6IMY3"/>
<evidence type="ECO:0000313" key="1">
    <source>
        <dbReference type="EMBL" id="KAA5609229.1"/>
    </source>
</evidence>
<reference evidence="1 2" key="1">
    <citation type="submission" date="2019-09" db="EMBL/GenBank/DDBJ databases">
        <title>Genome sequence of Rhodovastum atsumiense, a diverse member of the Acetobacteraceae family of non-sulfur purple photosynthetic bacteria.</title>
        <authorList>
            <person name="Meyer T."/>
            <person name="Kyndt J."/>
        </authorList>
    </citation>
    <scope>NUCLEOTIDE SEQUENCE [LARGE SCALE GENOMIC DNA]</scope>
    <source>
        <strain evidence="1 2">DSM 21279</strain>
    </source>
</reference>
<dbReference type="Gene3D" id="1.20.120.330">
    <property type="entry name" value="Nucleotidyltransferases domain 2"/>
    <property type="match status" value="1"/>
</dbReference>
<accession>A0A5M6IMY3</accession>
<keyword evidence="2" id="KW-1185">Reference proteome</keyword>